<dbReference type="Proteomes" id="UP001500902">
    <property type="component" value="Unassembled WGS sequence"/>
</dbReference>
<evidence type="ECO:0000256" key="2">
    <source>
        <dbReference type="SAM" id="SignalP"/>
    </source>
</evidence>
<dbReference type="Pfam" id="PF01356">
    <property type="entry name" value="A_amylase_inhib"/>
    <property type="match status" value="1"/>
</dbReference>
<accession>A0ABP7BYK2</accession>
<proteinExistence type="predicted"/>
<evidence type="ECO:0000313" key="4">
    <source>
        <dbReference type="Proteomes" id="UP001500902"/>
    </source>
</evidence>
<comment type="caution">
    <text evidence="3">The sequence shown here is derived from an EMBL/GenBank/DDBJ whole genome shotgun (WGS) entry which is preliminary data.</text>
</comment>
<dbReference type="EMBL" id="BAAAZP010000081">
    <property type="protein sequence ID" value="GAA3673555.1"/>
    <property type="molecule type" value="Genomic_DNA"/>
</dbReference>
<feature type="chain" id="PRO_5046257658" description="Alpha amylase inhibitor" evidence="2">
    <location>
        <begin position="30"/>
        <end position="105"/>
    </location>
</feature>
<keyword evidence="1" id="KW-0022">Alpha-amylase inhibitor</keyword>
<evidence type="ECO:0000313" key="3">
    <source>
        <dbReference type="EMBL" id="GAA3673555.1"/>
    </source>
</evidence>
<dbReference type="Gene3D" id="2.60.40.20">
    <property type="entry name" value="Alpha-amylase inhibitor"/>
    <property type="match status" value="1"/>
</dbReference>
<name>A0ABP7BYK2_9ACTN</name>
<organism evidence="3 4">
    <name type="scientific">Nonomuraea antimicrobica</name>
    <dbReference type="NCBI Taxonomy" id="561173"/>
    <lineage>
        <taxon>Bacteria</taxon>
        <taxon>Bacillati</taxon>
        <taxon>Actinomycetota</taxon>
        <taxon>Actinomycetes</taxon>
        <taxon>Streptosporangiales</taxon>
        <taxon>Streptosporangiaceae</taxon>
        <taxon>Nonomuraea</taxon>
    </lineage>
</organism>
<keyword evidence="2" id="KW-0732">Signal</keyword>
<dbReference type="InterPro" id="IPR000833">
    <property type="entry name" value="A-amylase_inhib"/>
</dbReference>
<dbReference type="SUPFAM" id="SSF49498">
    <property type="entry name" value="alpha-Amylase inhibitor tendamistat"/>
    <property type="match status" value="1"/>
</dbReference>
<evidence type="ECO:0000256" key="1">
    <source>
        <dbReference type="ARBA" id="ARBA00022579"/>
    </source>
</evidence>
<evidence type="ECO:0008006" key="5">
    <source>
        <dbReference type="Google" id="ProtNLM"/>
    </source>
</evidence>
<reference evidence="4" key="1">
    <citation type="journal article" date="2019" name="Int. J. Syst. Evol. Microbiol.">
        <title>The Global Catalogue of Microorganisms (GCM) 10K type strain sequencing project: providing services to taxonomists for standard genome sequencing and annotation.</title>
        <authorList>
            <consortium name="The Broad Institute Genomics Platform"/>
            <consortium name="The Broad Institute Genome Sequencing Center for Infectious Disease"/>
            <person name="Wu L."/>
            <person name="Ma J."/>
        </authorList>
    </citation>
    <scope>NUCLEOTIDE SEQUENCE [LARGE SCALE GENOMIC DNA]</scope>
    <source>
        <strain evidence="4">JCM 16904</strain>
    </source>
</reference>
<gene>
    <name evidence="3" type="ORF">GCM10022224_042270</name>
</gene>
<feature type="signal peptide" evidence="2">
    <location>
        <begin position="1"/>
        <end position="29"/>
    </location>
</feature>
<keyword evidence="4" id="KW-1185">Reference proteome</keyword>
<protein>
    <recommendedName>
        <fullName evidence="5">Alpha amylase inhibitor</fullName>
    </recommendedName>
</protein>
<sequence length="105" mass="11063">MNMRAGLRAWTVAAGAAILLVAASGAASATPVETAAAISCVKKIDSGKERFIYPWVKVKSSCAWTYDVKVIWNNGTDGNCVELAPGKTTKSISTPGASYQRVDHC</sequence>
<dbReference type="RefSeq" id="WP_344880423.1">
    <property type="nucleotide sequence ID" value="NZ_BAAAZP010000081.1"/>
</dbReference>
<dbReference type="InterPro" id="IPR036379">
    <property type="entry name" value="A-amylase_inhib_sf"/>
</dbReference>